<comment type="caution">
    <text evidence="2">The sequence shown here is derived from an EMBL/GenBank/DDBJ whole genome shotgun (WGS) entry which is preliminary data.</text>
</comment>
<dbReference type="Proteomes" id="UP000431401">
    <property type="component" value="Unassembled WGS sequence"/>
</dbReference>
<dbReference type="EMBL" id="WEGI01000001">
    <property type="protein sequence ID" value="MQY24595.1"/>
    <property type="molecule type" value="Genomic_DNA"/>
</dbReference>
<gene>
    <name evidence="2" type="ORF">NRB56_01430</name>
</gene>
<feature type="transmembrane region" description="Helical" evidence="1">
    <location>
        <begin position="6"/>
        <end position="24"/>
    </location>
</feature>
<dbReference type="AlphaFoldDB" id="A0A7K0DFN2"/>
<proteinExistence type="predicted"/>
<keyword evidence="1" id="KW-1133">Transmembrane helix</keyword>
<evidence type="ECO:0000256" key="1">
    <source>
        <dbReference type="SAM" id="Phobius"/>
    </source>
</evidence>
<organism evidence="2 3">
    <name type="scientific">Nocardia aurantia</name>
    <dbReference type="NCBI Taxonomy" id="2585199"/>
    <lineage>
        <taxon>Bacteria</taxon>
        <taxon>Bacillati</taxon>
        <taxon>Actinomycetota</taxon>
        <taxon>Actinomycetes</taxon>
        <taxon>Mycobacteriales</taxon>
        <taxon>Nocardiaceae</taxon>
        <taxon>Nocardia</taxon>
    </lineage>
</organism>
<keyword evidence="3" id="KW-1185">Reference proteome</keyword>
<keyword evidence="1" id="KW-0812">Transmembrane</keyword>
<name>A0A7K0DFN2_9NOCA</name>
<evidence type="ECO:0000313" key="3">
    <source>
        <dbReference type="Proteomes" id="UP000431401"/>
    </source>
</evidence>
<reference evidence="2 3" key="1">
    <citation type="submission" date="2019-10" db="EMBL/GenBank/DDBJ databases">
        <title>Nocardia macrotermitis sp. nov. and Nocardia aurantia sp. nov., isolated from the gut of fungus growing-termite Macrotermes natalensis.</title>
        <authorList>
            <person name="Benndorf R."/>
            <person name="Schwitalla J."/>
            <person name="Martin K."/>
            <person name="De Beer W."/>
            <person name="Kaster A.-K."/>
            <person name="Vollmers J."/>
            <person name="Poulsen M."/>
            <person name="Beemelmanns C."/>
        </authorList>
    </citation>
    <scope>NUCLEOTIDE SEQUENCE [LARGE SCALE GENOMIC DNA]</scope>
    <source>
        <strain evidence="2 3">RB56</strain>
    </source>
</reference>
<protein>
    <submittedName>
        <fullName evidence="2">Uncharacterized protein</fullName>
    </submittedName>
</protein>
<keyword evidence="1" id="KW-0472">Membrane</keyword>
<sequence length="50" mass="5462">MVTLVGLAAIVVVCTGVMFVSFTWPNRTRTTLQPSGKLKSIAEQAIRGRR</sequence>
<accession>A0A7K0DFN2</accession>
<evidence type="ECO:0000313" key="2">
    <source>
        <dbReference type="EMBL" id="MQY24595.1"/>
    </source>
</evidence>